<protein>
    <submittedName>
        <fullName evidence="2">Uncharacterized protein</fullName>
    </submittedName>
</protein>
<dbReference type="Proteomes" id="UP000215433">
    <property type="component" value="Unassembled WGS sequence"/>
</dbReference>
<comment type="caution">
    <text evidence="2">The sequence shown here is derived from an EMBL/GenBank/DDBJ whole genome shotgun (WGS) entry which is preliminary data.</text>
</comment>
<sequence>MEATLFHDFDNVTSYYGNIPNRPMQPDGHVEVYKMRESDRDLLDEDFTDDVNRVCDTTLGYGDVDFFDAKQCWLLAGWLEARLTQPITPRLAEIYRKLDDFARSAVEYGTGMVIEL</sequence>
<accession>A0A229W1J5</accession>
<evidence type="ECO:0000313" key="2">
    <source>
        <dbReference type="EMBL" id="OXN01729.1"/>
    </source>
</evidence>
<dbReference type="EMBL" id="NEWD01000061">
    <property type="protein sequence ID" value="OXM99232.1"/>
    <property type="molecule type" value="Genomic_DNA"/>
</dbReference>
<evidence type="ECO:0000313" key="3">
    <source>
        <dbReference type="Proteomes" id="UP000215433"/>
    </source>
</evidence>
<evidence type="ECO:0000313" key="1">
    <source>
        <dbReference type="EMBL" id="OXM99232.1"/>
    </source>
</evidence>
<dbReference type="EMBL" id="NEWD01000001">
    <property type="protein sequence ID" value="OXN01729.1"/>
    <property type="molecule type" value="Genomic_DNA"/>
</dbReference>
<keyword evidence="3" id="KW-1185">Reference proteome</keyword>
<gene>
    <name evidence="2" type="ORF">Tam10B_0002</name>
    <name evidence="1" type="ORF">Tam10B_2535</name>
</gene>
<dbReference type="AlphaFoldDB" id="A0A229W1J5"/>
<organism evidence="2 3">
    <name type="scientific">Bifidobacterium vansinderenii</name>
    <dbReference type="NCBI Taxonomy" id="1984871"/>
    <lineage>
        <taxon>Bacteria</taxon>
        <taxon>Bacillati</taxon>
        <taxon>Actinomycetota</taxon>
        <taxon>Actinomycetes</taxon>
        <taxon>Bifidobacteriales</taxon>
        <taxon>Bifidobacteriaceae</taxon>
        <taxon>Bifidobacterium</taxon>
    </lineage>
</organism>
<dbReference type="OrthoDB" id="2002535at2"/>
<dbReference type="RefSeq" id="WP_143248482.1">
    <property type="nucleotide sequence ID" value="NZ_NEWD01000001.1"/>
</dbReference>
<proteinExistence type="predicted"/>
<name>A0A229W1J5_9BIFI</name>
<reference evidence="2 3" key="1">
    <citation type="submission" date="2017-05" db="EMBL/GenBank/DDBJ databases">
        <title>Bifidobacterium vansinderenii sp. nov.</title>
        <authorList>
            <person name="Lugli G.A."/>
            <person name="Duranti S."/>
            <person name="Mangifesta M."/>
        </authorList>
    </citation>
    <scope>NUCLEOTIDE SEQUENCE [LARGE SCALE GENOMIC DNA]</scope>
    <source>
        <strain evidence="2 3">Tam10B</strain>
    </source>
</reference>